<dbReference type="AlphaFoldDB" id="A0A518BAV1"/>
<dbReference type="KEGG" id="knv:Pan216_50000"/>
<evidence type="ECO:0000313" key="1">
    <source>
        <dbReference type="EMBL" id="QDU64111.1"/>
    </source>
</evidence>
<reference evidence="1 2" key="1">
    <citation type="submission" date="2019-02" db="EMBL/GenBank/DDBJ databases">
        <title>Deep-cultivation of Planctomycetes and their phenomic and genomic characterization uncovers novel biology.</title>
        <authorList>
            <person name="Wiegand S."/>
            <person name="Jogler M."/>
            <person name="Boedeker C."/>
            <person name="Pinto D."/>
            <person name="Vollmers J."/>
            <person name="Rivas-Marin E."/>
            <person name="Kohn T."/>
            <person name="Peeters S.H."/>
            <person name="Heuer A."/>
            <person name="Rast P."/>
            <person name="Oberbeckmann S."/>
            <person name="Bunk B."/>
            <person name="Jeske O."/>
            <person name="Meyerdierks A."/>
            <person name="Storesund J.E."/>
            <person name="Kallscheuer N."/>
            <person name="Luecker S."/>
            <person name="Lage O.M."/>
            <person name="Pohl T."/>
            <person name="Merkel B.J."/>
            <person name="Hornburger P."/>
            <person name="Mueller R.-W."/>
            <person name="Bruemmer F."/>
            <person name="Labrenz M."/>
            <person name="Spormann A.M."/>
            <person name="Op den Camp H."/>
            <person name="Overmann J."/>
            <person name="Amann R."/>
            <person name="Jetten M.S.M."/>
            <person name="Mascher T."/>
            <person name="Medema M.H."/>
            <person name="Devos D.P."/>
            <person name="Kaster A.-K."/>
            <person name="Ovreas L."/>
            <person name="Rohde M."/>
            <person name="Galperin M.Y."/>
            <person name="Jogler C."/>
        </authorList>
    </citation>
    <scope>NUCLEOTIDE SEQUENCE [LARGE SCALE GENOMIC DNA]</scope>
    <source>
        <strain evidence="1 2">Pan216</strain>
    </source>
</reference>
<evidence type="ECO:0008006" key="3">
    <source>
        <dbReference type="Google" id="ProtNLM"/>
    </source>
</evidence>
<sequence>MLGKVMSRLIGILVLLGLVCVLFLSMNAEEFTADGVGPRVALVCATKNIHLHDASEKARFAIRNASSREVKIEEVVKSCGCARLSGIPHAPVPPSGEFEITGGFAPPVVPGRSVSIRIRCEGDRKPLILTMSLDATRDRRLPRFARVPRINLGFLELKNQEEVRPVEVQTLEYPDVDPWLPVLHLGKGGESIGEFKLVDFEDKSLKGDAIRRTYVYQFVWKKLPPAGEFQFPVVVDVEHGKQVRETVGMVFGRSLAKGG</sequence>
<accession>A0A518BAV1</accession>
<organism evidence="1 2">
    <name type="scientific">Kolteria novifilia</name>
    <dbReference type="NCBI Taxonomy" id="2527975"/>
    <lineage>
        <taxon>Bacteria</taxon>
        <taxon>Pseudomonadati</taxon>
        <taxon>Planctomycetota</taxon>
        <taxon>Planctomycetia</taxon>
        <taxon>Kolteriales</taxon>
        <taxon>Kolteriaceae</taxon>
        <taxon>Kolteria</taxon>
    </lineage>
</organism>
<evidence type="ECO:0000313" key="2">
    <source>
        <dbReference type="Proteomes" id="UP000317093"/>
    </source>
</evidence>
<dbReference type="EMBL" id="CP036279">
    <property type="protein sequence ID" value="QDU64111.1"/>
    <property type="molecule type" value="Genomic_DNA"/>
</dbReference>
<dbReference type="InterPro" id="IPR011467">
    <property type="entry name" value="DUF1573"/>
</dbReference>
<dbReference type="RefSeq" id="WP_145262080.1">
    <property type="nucleotide sequence ID" value="NZ_CP036279.1"/>
</dbReference>
<keyword evidence="2" id="KW-1185">Reference proteome</keyword>
<protein>
    <recommendedName>
        <fullName evidence="3">DUF1573 domain-containing protein</fullName>
    </recommendedName>
</protein>
<gene>
    <name evidence="1" type="ORF">Pan216_50000</name>
</gene>
<dbReference type="Proteomes" id="UP000317093">
    <property type="component" value="Chromosome"/>
</dbReference>
<name>A0A518BAV1_9BACT</name>
<dbReference type="Pfam" id="PF07610">
    <property type="entry name" value="DUF1573"/>
    <property type="match status" value="1"/>
</dbReference>
<proteinExistence type="predicted"/>